<dbReference type="Proteomes" id="UP000054653">
    <property type="component" value="Unassembled WGS sequence"/>
</dbReference>
<evidence type="ECO:0000313" key="1">
    <source>
        <dbReference type="EMBL" id="KRY47138.1"/>
    </source>
</evidence>
<sequence length="273" mass="30865">LLAMRVTNAHRNNVNKTVATVCNEPLSRAGSSAPSVGLLTRSSLFGDGPVSTGALTFRSVSRFPDGMATTKQQTMDIYFIRQSETRVDDDVNTNTLLATSNHDVKQPLPNNLLTVSTDGDPEMVGCHRKFIAQLKNSATDVLAVHCAIRRYIYQLCEQNDEKFNRLLIYTEVRWLLKVFKFNELNLQLQRSELNLIKTRSVISLLASKLALFELKELGRREFYQFPSAAALRENGKNCTMIAFNCATKEHARTILRFSHNEDSRLGDRPIFKH</sequence>
<feature type="non-terminal residue" evidence="1">
    <location>
        <position position="273"/>
    </location>
</feature>
<evidence type="ECO:0000313" key="2">
    <source>
        <dbReference type="Proteomes" id="UP000054653"/>
    </source>
</evidence>
<organism evidence="1 2">
    <name type="scientific">Trichinella britovi</name>
    <name type="common">Parasitic roundworm</name>
    <dbReference type="NCBI Taxonomy" id="45882"/>
    <lineage>
        <taxon>Eukaryota</taxon>
        <taxon>Metazoa</taxon>
        <taxon>Ecdysozoa</taxon>
        <taxon>Nematoda</taxon>
        <taxon>Enoplea</taxon>
        <taxon>Dorylaimia</taxon>
        <taxon>Trichinellida</taxon>
        <taxon>Trichinellidae</taxon>
        <taxon>Trichinella</taxon>
    </lineage>
</organism>
<dbReference type="EMBL" id="JYDI01000254">
    <property type="protein sequence ID" value="KRY47138.1"/>
    <property type="molecule type" value="Genomic_DNA"/>
</dbReference>
<dbReference type="PANTHER" id="PTHR45913:SF5">
    <property type="entry name" value="GENERAL TRANSCRIPTION FACTOR II-I REPEAT DOMAIN-CONTAINING PROTEIN 2A-LIKE PROTEIN"/>
    <property type="match status" value="1"/>
</dbReference>
<dbReference type="AlphaFoldDB" id="A0A0V1CD89"/>
<reference evidence="1 2" key="1">
    <citation type="submission" date="2015-01" db="EMBL/GenBank/DDBJ databases">
        <title>Evolution of Trichinella species and genotypes.</title>
        <authorList>
            <person name="Korhonen P.K."/>
            <person name="Edoardo P."/>
            <person name="Giuseppe L.R."/>
            <person name="Gasser R.B."/>
        </authorList>
    </citation>
    <scope>NUCLEOTIDE SEQUENCE [LARGE SCALE GENOMIC DNA]</scope>
    <source>
        <strain evidence="1">ISS120</strain>
    </source>
</reference>
<gene>
    <name evidence="1" type="ORF">T03_1762</name>
</gene>
<dbReference type="PANTHER" id="PTHR45913">
    <property type="entry name" value="EPM2A-INTERACTING PROTEIN 1"/>
    <property type="match status" value="1"/>
</dbReference>
<protein>
    <submittedName>
        <fullName evidence="1">Uncharacterized protein</fullName>
    </submittedName>
</protein>
<comment type="caution">
    <text evidence="1">The sequence shown here is derived from an EMBL/GenBank/DDBJ whole genome shotgun (WGS) entry which is preliminary data.</text>
</comment>
<name>A0A0V1CD89_TRIBR</name>
<feature type="non-terminal residue" evidence="1">
    <location>
        <position position="1"/>
    </location>
</feature>
<keyword evidence="2" id="KW-1185">Reference proteome</keyword>
<accession>A0A0V1CD89</accession>
<proteinExistence type="predicted"/>